<dbReference type="EMBL" id="EF632344">
    <property type="protein sequence ID" value="ABQ86183.1"/>
    <property type="molecule type" value="Genomic_DNA"/>
</dbReference>
<dbReference type="EMBL" id="MN616966">
    <property type="protein sequence ID" value="QLF99505.1"/>
    <property type="molecule type" value="Genomic_DNA"/>
</dbReference>
<dbReference type="EMBL" id="KY364233">
    <property type="protein sequence ID" value="ASV72139.1"/>
    <property type="molecule type" value="Genomic_DNA"/>
</dbReference>
<keyword evidence="2" id="KW-0496">Mitochondrion</keyword>
<dbReference type="EMBL" id="MN616963">
    <property type="protein sequence ID" value="QLF99466.1"/>
    <property type="molecule type" value="Genomic_DNA"/>
</dbReference>
<geneLocation type="mitochondrion" evidence="2"/>
<dbReference type="EMBL" id="MN616968">
    <property type="protein sequence ID" value="QLF99531.1"/>
    <property type="molecule type" value="Genomic_DNA"/>
</dbReference>
<accession>A5Z2K9</accession>
<dbReference type="EMBL" id="MN616972">
    <property type="protein sequence ID" value="QLF99583.1"/>
    <property type="molecule type" value="Genomic_DNA"/>
</dbReference>
<gene>
    <name evidence="2" type="primary">ATP8</name>
</gene>
<dbReference type="EMBL" id="MN616959">
    <property type="protein sequence ID" value="QLF99414.1"/>
    <property type="molecule type" value="Genomic_DNA"/>
</dbReference>
<evidence type="ECO:0000313" key="3">
    <source>
        <dbReference type="EMBL" id="ASV72139.1"/>
    </source>
</evidence>
<evidence type="ECO:0000313" key="2">
    <source>
        <dbReference type="EMBL" id="ABQ86183.1"/>
    </source>
</evidence>
<proteinExistence type="predicted"/>
<dbReference type="EMBL" id="MN616967">
    <property type="protein sequence ID" value="QLF99518.1"/>
    <property type="molecule type" value="Genomic_DNA"/>
</dbReference>
<dbReference type="EMBL" id="MN616973">
    <property type="protein sequence ID" value="QLF99596.1"/>
    <property type="molecule type" value="Genomic_DNA"/>
</dbReference>
<dbReference type="GeneID" id="33943809"/>
<reference evidence="3" key="2">
    <citation type="journal article" date="2017" name="J. Archaeol. Sci.">
        <title>The contribution of Late Pleistocene megafauna finds to submerged archaeology and the interpretation of ancient coastal landscapes.</title>
        <authorList>
            <person name="Claesson S."/>
            <person name="Baleka S."/>
            <person name="Hofreiter M."/>
            <person name="Widga C."/>
        </authorList>
    </citation>
    <scope>NUCLEOTIDE SEQUENCE</scope>
    <source>
        <tissue evidence="3">Tooth</tissue>
    </source>
</reference>
<dbReference type="EMBL" id="MN616962">
    <property type="protein sequence ID" value="QLF99453.1"/>
    <property type="molecule type" value="Genomic_DNA"/>
</dbReference>
<reference evidence="4" key="3">
    <citation type="submission" date="2019-10" db="EMBL/GenBank/DDBJ databases">
        <title>American mastodon mitochondrial genomes suggest multiple dispersal#events in response to Pleistocene climate oscillations.</title>
        <authorList>
            <person name="Karpinski E."/>
            <person name="Hackenberger D."/>
            <person name="Zazula G."/>
            <person name="Widga C."/>
            <person name="Duggan A.T."/>
            <person name="Golding G.B."/>
            <person name="Kuch M."/>
            <person name="Klunk J."/>
            <person name="Jass C.N."/>
            <person name="Groves P."/>
            <person name="Druckenmiller P."/>
            <person name="Schubert B.W."/>
            <person name="Arroyo-Cabrales J."/>
            <person name="Simpson W.F."/>
            <person name="Hoganson J.W."/>
            <person name="Fisher D.C."/>
            <person name="Ho S.Y.W."/>
            <person name="MacPhee R.D.E."/>
            <person name="Poinar H.N."/>
        </authorList>
    </citation>
    <scope>NUCLEOTIDE SEQUENCE</scope>
</reference>
<keyword evidence="1" id="KW-0812">Transmembrane</keyword>
<name>A5Z2K9_MAMAE</name>
<dbReference type="EMBL" id="MN616957">
    <property type="protein sequence ID" value="QLF99388.1"/>
    <property type="molecule type" value="Genomic_DNA"/>
</dbReference>
<dbReference type="EMBL" id="MN616958">
    <property type="protein sequence ID" value="QLF99401.1"/>
    <property type="molecule type" value="Genomic_DNA"/>
</dbReference>
<dbReference type="RefSeq" id="YP_009423868.1">
    <property type="nucleotide sequence ID" value="NC_035800.1"/>
</dbReference>
<dbReference type="EMBL" id="MN616971">
    <property type="protein sequence ID" value="QLF99570.1"/>
    <property type="molecule type" value="Genomic_DNA"/>
</dbReference>
<feature type="transmembrane region" description="Helical" evidence="1">
    <location>
        <begin position="6"/>
        <end position="36"/>
    </location>
</feature>
<protein>
    <submittedName>
        <fullName evidence="2">ATP synthase F0 subunit 8</fullName>
    </submittedName>
</protein>
<dbReference type="EMBL" id="MN616955">
    <property type="protein sequence ID" value="QLF99362.1"/>
    <property type="molecule type" value="Genomic_DNA"/>
</dbReference>
<reference evidence="2" key="1">
    <citation type="journal article" date="2007" name="PLoS Biol.">
        <title>Proboscidean mitogenomics: chronology and mode of elephant evolution using mastodon as outgroup.</title>
        <authorList>
            <person name="Rohland N."/>
            <person name="Malaspinas A.S."/>
            <person name="Pollack J.L."/>
            <person name="Slatkin M."/>
            <person name="Matheus P."/>
            <person name="Hofreiter M."/>
        </authorList>
    </citation>
    <scope>NUCLEOTIDE SEQUENCE</scope>
</reference>
<dbReference type="EMBL" id="MN616944">
    <property type="protein sequence ID" value="QLF99220.1"/>
    <property type="molecule type" value="Genomic_DNA"/>
</dbReference>
<keyword evidence="1" id="KW-0472">Membrane</keyword>
<dbReference type="EMBL" id="MN616947">
    <property type="protein sequence ID" value="QLF99259.1"/>
    <property type="molecule type" value="Genomic_DNA"/>
</dbReference>
<evidence type="ECO:0000313" key="4">
    <source>
        <dbReference type="EMBL" id="QLF99220.1"/>
    </source>
</evidence>
<dbReference type="CTD" id="4509"/>
<evidence type="ECO:0000256" key="1">
    <source>
        <dbReference type="SAM" id="Phobius"/>
    </source>
</evidence>
<dbReference type="EMBL" id="MN616964">
    <property type="protein sequence ID" value="QLF99479.1"/>
    <property type="molecule type" value="Genomic_DNA"/>
</dbReference>
<sequence>MAQANIIILLLVAAIVLITLAIFLHIKVLNILYFLFPASKEFSKKSYIFPWKKKKWTKDYPPSSMYP</sequence>
<dbReference type="EMBL" id="MN616969">
    <property type="protein sequence ID" value="QLF99544.1"/>
    <property type="molecule type" value="Genomic_DNA"/>
</dbReference>
<dbReference type="EMBL" id="MN616961">
    <property type="protein sequence ID" value="QLF99440.1"/>
    <property type="molecule type" value="Genomic_DNA"/>
</dbReference>
<organism evidence="2">
    <name type="scientific">Mammut americanum</name>
    <name type="common">American mastodon</name>
    <dbReference type="NCBI Taxonomy" id="39053"/>
    <lineage>
        <taxon>Eukaryota</taxon>
        <taxon>Metazoa</taxon>
        <taxon>Chordata</taxon>
        <taxon>Craniata</taxon>
        <taxon>Vertebrata</taxon>
        <taxon>Euteleostomi</taxon>
        <taxon>Mammalia</taxon>
        <taxon>Eutheria</taxon>
        <taxon>Afrotheria</taxon>
        <taxon>Proboscidea</taxon>
        <taxon>Elephantidae</taxon>
        <taxon>Mammut</taxon>
    </lineage>
</organism>
<dbReference type="AlphaFoldDB" id="A5Z2K9"/>
<keyword evidence="1" id="KW-1133">Transmembrane helix</keyword>